<organism evidence="2 3">
    <name type="scientific">Leucocoprinus birnbaumii</name>
    <dbReference type="NCBI Taxonomy" id="56174"/>
    <lineage>
        <taxon>Eukaryota</taxon>
        <taxon>Fungi</taxon>
        <taxon>Dikarya</taxon>
        <taxon>Basidiomycota</taxon>
        <taxon>Agaricomycotina</taxon>
        <taxon>Agaricomycetes</taxon>
        <taxon>Agaricomycetidae</taxon>
        <taxon>Agaricales</taxon>
        <taxon>Agaricineae</taxon>
        <taxon>Agaricaceae</taxon>
        <taxon>Leucocoprinus</taxon>
    </lineage>
</organism>
<gene>
    <name evidence="2" type="ORF">NP233_g181</name>
</gene>
<accession>A0AAD5Z0G9</accession>
<comment type="caution">
    <text evidence="2">The sequence shown here is derived from an EMBL/GenBank/DDBJ whole genome shotgun (WGS) entry which is preliminary data.</text>
</comment>
<keyword evidence="3" id="KW-1185">Reference proteome</keyword>
<evidence type="ECO:0000256" key="1">
    <source>
        <dbReference type="SAM" id="Phobius"/>
    </source>
</evidence>
<name>A0AAD5Z0G9_9AGAR</name>
<protein>
    <submittedName>
        <fullName evidence="2">Uncharacterized protein</fullName>
    </submittedName>
</protein>
<sequence length="75" mass="7831">MTYLVIELVIIATTTIAVAIIAMTVIVPIVPLVPIVPIVPIVPTAEVNKAAAPTITTLVHKLLTLTTSMASREAS</sequence>
<feature type="transmembrane region" description="Helical" evidence="1">
    <location>
        <begin position="6"/>
        <end position="30"/>
    </location>
</feature>
<dbReference type="Proteomes" id="UP001213000">
    <property type="component" value="Unassembled WGS sequence"/>
</dbReference>
<dbReference type="AlphaFoldDB" id="A0AAD5Z0G9"/>
<dbReference type="EMBL" id="JANIEX010000004">
    <property type="protein sequence ID" value="KAJ3576804.1"/>
    <property type="molecule type" value="Genomic_DNA"/>
</dbReference>
<keyword evidence="1" id="KW-0472">Membrane</keyword>
<reference evidence="2" key="1">
    <citation type="submission" date="2022-07" db="EMBL/GenBank/DDBJ databases">
        <title>Genome Sequence of Leucocoprinus birnbaumii.</title>
        <authorList>
            <person name="Buettner E."/>
        </authorList>
    </citation>
    <scope>NUCLEOTIDE SEQUENCE</scope>
    <source>
        <strain evidence="2">VT141</strain>
    </source>
</reference>
<evidence type="ECO:0000313" key="2">
    <source>
        <dbReference type="EMBL" id="KAJ3576804.1"/>
    </source>
</evidence>
<evidence type="ECO:0000313" key="3">
    <source>
        <dbReference type="Proteomes" id="UP001213000"/>
    </source>
</evidence>
<keyword evidence="1" id="KW-0812">Transmembrane</keyword>
<keyword evidence="1" id="KW-1133">Transmembrane helix</keyword>
<proteinExistence type="predicted"/>